<dbReference type="RefSeq" id="WP_121898291.1">
    <property type="nucleotide sequence ID" value="NZ_RCNT01000005.1"/>
</dbReference>
<keyword evidence="6" id="KW-1133">Transmembrane helix</keyword>
<feature type="domain" description="Response regulatory" evidence="8">
    <location>
        <begin position="666"/>
        <end position="782"/>
    </location>
</feature>
<dbReference type="InterPro" id="IPR036097">
    <property type="entry name" value="HisK_dim/P_sf"/>
</dbReference>
<dbReference type="Pfam" id="PF00512">
    <property type="entry name" value="HisKA"/>
    <property type="match status" value="1"/>
</dbReference>
<dbReference type="EMBL" id="RCNT01000005">
    <property type="protein sequence ID" value="RMA42182.1"/>
    <property type="molecule type" value="Genomic_DNA"/>
</dbReference>
<dbReference type="PROSITE" id="PS50110">
    <property type="entry name" value="RESPONSE_REGULATORY"/>
    <property type="match status" value="1"/>
</dbReference>
<organism evidence="9 10">
    <name type="scientific">Rhodophyticola porphyridii</name>
    <dbReference type="NCBI Taxonomy" id="1852017"/>
    <lineage>
        <taxon>Bacteria</taxon>
        <taxon>Pseudomonadati</taxon>
        <taxon>Pseudomonadota</taxon>
        <taxon>Alphaproteobacteria</taxon>
        <taxon>Rhodobacterales</taxon>
        <taxon>Roseobacteraceae</taxon>
        <taxon>Rhodophyticola</taxon>
    </lineage>
</organism>
<dbReference type="AlphaFoldDB" id="A0A3L9Y158"/>
<protein>
    <recommendedName>
        <fullName evidence="2">histidine kinase</fullName>
        <ecNumber evidence="2">2.7.13.3</ecNumber>
    </recommendedName>
</protein>
<dbReference type="Proteomes" id="UP000281343">
    <property type="component" value="Unassembled WGS sequence"/>
</dbReference>
<proteinExistence type="predicted"/>
<dbReference type="InterPro" id="IPR005467">
    <property type="entry name" value="His_kinase_dom"/>
</dbReference>
<dbReference type="SMART" id="SM00388">
    <property type="entry name" value="HisKA"/>
    <property type="match status" value="1"/>
</dbReference>
<dbReference type="Gene3D" id="3.30.565.10">
    <property type="entry name" value="Histidine kinase-like ATPase, C-terminal domain"/>
    <property type="match status" value="1"/>
</dbReference>
<feature type="region of interest" description="Disordered" evidence="5">
    <location>
        <begin position="641"/>
        <end position="664"/>
    </location>
</feature>
<dbReference type="SMART" id="SM00387">
    <property type="entry name" value="HATPase_c"/>
    <property type="match status" value="1"/>
</dbReference>
<dbReference type="SUPFAM" id="SSF52172">
    <property type="entry name" value="CheY-like"/>
    <property type="match status" value="1"/>
</dbReference>
<dbReference type="InterPro" id="IPR004358">
    <property type="entry name" value="Sig_transdc_His_kin-like_C"/>
</dbReference>
<dbReference type="Pfam" id="PF02518">
    <property type="entry name" value="HATPase_c"/>
    <property type="match status" value="1"/>
</dbReference>
<dbReference type="InterPro" id="IPR001789">
    <property type="entry name" value="Sig_transdc_resp-reg_receiver"/>
</dbReference>
<evidence type="ECO:0000256" key="1">
    <source>
        <dbReference type="ARBA" id="ARBA00000085"/>
    </source>
</evidence>
<comment type="catalytic activity">
    <reaction evidence="1">
        <text>ATP + protein L-histidine = ADP + protein N-phospho-L-histidine.</text>
        <dbReference type="EC" id="2.7.13.3"/>
    </reaction>
</comment>
<dbReference type="InterPro" id="IPR036890">
    <property type="entry name" value="HATPase_C_sf"/>
</dbReference>
<evidence type="ECO:0000259" key="8">
    <source>
        <dbReference type="PROSITE" id="PS50110"/>
    </source>
</evidence>
<dbReference type="Gene3D" id="3.40.50.2300">
    <property type="match status" value="1"/>
</dbReference>
<comment type="caution">
    <text evidence="9">The sequence shown here is derived from an EMBL/GenBank/DDBJ whole genome shotgun (WGS) entry which is preliminary data.</text>
</comment>
<evidence type="ECO:0000256" key="2">
    <source>
        <dbReference type="ARBA" id="ARBA00012438"/>
    </source>
</evidence>
<feature type="transmembrane region" description="Helical" evidence="6">
    <location>
        <begin position="12"/>
        <end position="29"/>
    </location>
</feature>
<dbReference type="Pfam" id="PF00072">
    <property type="entry name" value="Response_reg"/>
    <property type="match status" value="1"/>
</dbReference>
<dbReference type="Gene3D" id="1.10.287.130">
    <property type="match status" value="1"/>
</dbReference>
<feature type="modified residue" description="4-aspartylphosphate" evidence="4">
    <location>
        <position position="717"/>
    </location>
</feature>
<name>A0A3L9Y158_9RHOB</name>
<keyword evidence="10" id="KW-1185">Reference proteome</keyword>
<dbReference type="InterPro" id="IPR000014">
    <property type="entry name" value="PAS"/>
</dbReference>
<feature type="transmembrane region" description="Helical" evidence="6">
    <location>
        <begin position="35"/>
        <end position="54"/>
    </location>
</feature>
<dbReference type="PANTHER" id="PTHR43065">
    <property type="entry name" value="SENSOR HISTIDINE KINASE"/>
    <property type="match status" value="1"/>
</dbReference>
<dbReference type="OrthoDB" id="9796100at2"/>
<dbReference type="SMART" id="SM00448">
    <property type="entry name" value="REC"/>
    <property type="match status" value="1"/>
</dbReference>
<evidence type="ECO:0000256" key="5">
    <source>
        <dbReference type="SAM" id="MobiDB-lite"/>
    </source>
</evidence>
<dbReference type="PANTHER" id="PTHR43065:SF42">
    <property type="entry name" value="TWO-COMPONENT SENSOR PPRA"/>
    <property type="match status" value="1"/>
</dbReference>
<dbReference type="InterPro" id="IPR003661">
    <property type="entry name" value="HisK_dim/P_dom"/>
</dbReference>
<evidence type="ECO:0000256" key="6">
    <source>
        <dbReference type="SAM" id="Phobius"/>
    </source>
</evidence>
<dbReference type="PROSITE" id="PS50109">
    <property type="entry name" value="HIS_KIN"/>
    <property type="match status" value="1"/>
</dbReference>
<dbReference type="NCBIfam" id="TIGR00229">
    <property type="entry name" value="sensory_box"/>
    <property type="match status" value="1"/>
</dbReference>
<dbReference type="PRINTS" id="PR00344">
    <property type="entry name" value="BCTRLSENSOR"/>
</dbReference>
<dbReference type="SUPFAM" id="SSF47384">
    <property type="entry name" value="Homodimeric domain of signal transducing histidine kinase"/>
    <property type="match status" value="1"/>
</dbReference>
<gene>
    <name evidence="9" type="ORF">D9R08_10555</name>
</gene>
<dbReference type="Gene3D" id="3.30.450.20">
    <property type="entry name" value="PAS domain"/>
    <property type="match status" value="1"/>
</dbReference>
<dbReference type="SUPFAM" id="SSF55874">
    <property type="entry name" value="ATPase domain of HSP90 chaperone/DNA topoisomerase II/histidine kinase"/>
    <property type="match status" value="1"/>
</dbReference>
<keyword evidence="3 4" id="KW-0597">Phosphoprotein</keyword>
<accession>A0A3L9Y158</accession>
<sequence>MRVPLGAAPRQPWLLFGMAAICAAAGWFVPSPLGALLLFAASGSIAVLALMLMARTHLGKSGERRALIQAISLIELDPAPCFCTDEQGLVLAQNISATDRFGDRAGQPMSRALSGLLANAPAVVFRQETTLSRTRMARETVVTRKGHVRVTAYRVGKGTLWRLDESVESTNRSGDHIALPMMVVSQNDTILSMNDAMRDTLGRRARSLSQVFRQLPLIPGQRRSLRTETGTIDVTPVEIRAGDGRREIYLVPACVSGSIGDEGVAARAFEALPVALVHIGGDGEVLAFNQHAQTLLGLSPGEGPFLSNLVEGLGRPIEDWIRDTLEERIPNRPEVVRAKRRDEDCFLQITLGRIATSKGPSLLAVMHDATELKTLEQQFVQSQKMQAIGELAGGVAHDFNNLLTAITGHCDLLLLRHDQGDPDYGDLVQINQNANRAASLVGQLLAFSRKQTLQPELLDLRDTMGDLTHLLNRLVGEKVQLHLSHDPALLPIRADSRQLDQVMMNLVVNARDAMPDGGAIHVETRMVRLREALSRDEAVVPPGQYVSITVRDEGSGIPADKVRRIFEPFYTTKGVGEGTGLGLSMVYGIIKQTGGYIFVDSEIGKGTTFTIYCPAHDHPAAEESPVPSERPATAVPERIAQPPAPAEPEAPEAEQDTGPAAPGDGVVLLVEDEAPVRAFASRALRLRGYTVLEAENAEEALETLRDSALSVDVFVTDVVMPGMDGPSWVRLALKDRPGVKVVFVSGYAEDALDKTSEEIPNSVFLPKPFSLSDLTATVQRQLH</sequence>
<dbReference type="InterPro" id="IPR003594">
    <property type="entry name" value="HATPase_dom"/>
</dbReference>
<dbReference type="InterPro" id="IPR011006">
    <property type="entry name" value="CheY-like_superfamily"/>
</dbReference>
<evidence type="ECO:0000256" key="4">
    <source>
        <dbReference type="PROSITE-ProRule" id="PRU00169"/>
    </source>
</evidence>
<keyword evidence="6" id="KW-0472">Membrane</keyword>
<dbReference type="GO" id="GO:0000155">
    <property type="term" value="F:phosphorelay sensor kinase activity"/>
    <property type="evidence" value="ECO:0007669"/>
    <property type="project" value="InterPro"/>
</dbReference>
<dbReference type="FunFam" id="1.10.287.130:FF:000037">
    <property type="entry name" value="Hybrid sensor histidine kinase/response regulator"/>
    <property type="match status" value="1"/>
</dbReference>
<dbReference type="SUPFAM" id="SSF55785">
    <property type="entry name" value="PYP-like sensor domain (PAS domain)"/>
    <property type="match status" value="1"/>
</dbReference>
<dbReference type="Pfam" id="PF13188">
    <property type="entry name" value="PAS_8"/>
    <property type="match status" value="1"/>
</dbReference>
<evidence type="ECO:0000313" key="10">
    <source>
        <dbReference type="Proteomes" id="UP000281343"/>
    </source>
</evidence>
<dbReference type="InterPro" id="IPR035965">
    <property type="entry name" value="PAS-like_dom_sf"/>
</dbReference>
<evidence type="ECO:0000256" key="3">
    <source>
        <dbReference type="ARBA" id="ARBA00022553"/>
    </source>
</evidence>
<dbReference type="EC" id="2.7.13.3" evidence="2"/>
<reference evidence="9 10" key="1">
    <citation type="submission" date="2018-10" db="EMBL/GenBank/DDBJ databases">
        <authorList>
            <person name="Jung H.S."/>
            <person name="Jeon C.O."/>
        </authorList>
    </citation>
    <scope>NUCLEOTIDE SEQUENCE [LARGE SCALE GENOMIC DNA]</scope>
    <source>
        <strain evidence="9 10">MA-7-27</strain>
    </source>
</reference>
<feature type="domain" description="Histidine kinase" evidence="7">
    <location>
        <begin position="394"/>
        <end position="617"/>
    </location>
</feature>
<dbReference type="CDD" id="cd00082">
    <property type="entry name" value="HisKA"/>
    <property type="match status" value="1"/>
</dbReference>
<evidence type="ECO:0000313" key="9">
    <source>
        <dbReference type="EMBL" id="RMA42182.1"/>
    </source>
</evidence>
<evidence type="ECO:0000259" key="7">
    <source>
        <dbReference type="PROSITE" id="PS50109"/>
    </source>
</evidence>
<keyword evidence="6" id="KW-0812">Transmembrane</keyword>